<proteinExistence type="predicted"/>
<accession>H2Y7G8</accession>
<evidence type="ECO:0000313" key="1">
    <source>
        <dbReference type="Ensembl" id="ENSCSAVP00000001266.1"/>
    </source>
</evidence>
<reference evidence="2" key="1">
    <citation type="submission" date="2003-08" db="EMBL/GenBank/DDBJ databases">
        <authorList>
            <person name="Birren B."/>
            <person name="Nusbaum C."/>
            <person name="Abebe A."/>
            <person name="Abouelleil A."/>
            <person name="Adekoya E."/>
            <person name="Ait-zahra M."/>
            <person name="Allen N."/>
            <person name="Allen T."/>
            <person name="An P."/>
            <person name="Anderson M."/>
            <person name="Anderson S."/>
            <person name="Arachchi H."/>
            <person name="Armbruster J."/>
            <person name="Bachantsang P."/>
            <person name="Baldwin J."/>
            <person name="Barry A."/>
            <person name="Bayul T."/>
            <person name="Blitshsteyn B."/>
            <person name="Bloom T."/>
            <person name="Blye J."/>
            <person name="Boguslavskiy L."/>
            <person name="Borowsky M."/>
            <person name="Boukhgalter B."/>
            <person name="Brunache A."/>
            <person name="Butler J."/>
            <person name="Calixte N."/>
            <person name="Calvo S."/>
            <person name="Camarata J."/>
            <person name="Campo K."/>
            <person name="Chang J."/>
            <person name="Cheshatsang Y."/>
            <person name="Citroen M."/>
            <person name="Collymore A."/>
            <person name="Considine T."/>
            <person name="Cook A."/>
            <person name="Cooke P."/>
            <person name="Corum B."/>
            <person name="Cuomo C."/>
            <person name="David R."/>
            <person name="Dawoe T."/>
            <person name="Degray S."/>
            <person name="Dodge S."/>
            <person name="Dooley K."/>
            <person name="Dorje P."/>
            <person name="Dorjee K."/>
            <person name="Dorris L."/>
            <person name="Duffey N."/>
            <person name="Dupes A."/>
            <person name="Elkins T."/>
            <person name="Engels R."/>
            <person name="Erickson J."/>
            <person name="Farina A."/>
            <person name="Faro S."/>
            <person name="Ferreira P."/>
            <person name="Fischer H."/>
            <person name="Fitzgerald M."/>
            <person name="Foley K."/>
            <person name="Gage D."/>
            <person name="Galagan J."/>
            <person name="Gearin G."/>
            <person name="Gnerre S."/>
            <person name="Gnirke A."/>
            <person name="Goyette A."/>
            <person name="Graham J."/>
            <person name="Grandbois E."/>
            <person name="Gyaltsen K."/>
            <person name="Hafez N."/>
            <person name="Hagopian D."/>
            <person name="Hagos B."/>
            <person name="Hall J."/>
            <person name="Hatcher B."/>
            <person name="Heller A."/>
            <person name="Higgins H."/>
            <person name="Honan T."/>
            <person name="Horn A."/>
            <person name="Houde N."/>
            <person name="Hughes L."/>
            <person name="Hulme W."/>
            <person name="Husby E."/>
            <person name="Iliev I."/>
            <person name="Jaffe D."/>
            <person name="Jones C."/>
            <person name="Kamal M."/>
            <person name="Kamat A."/>
            <person name="Kamvysselis M."/>
            <person name="Karlsson E."/>
            <person name="Kells C."/>
            <person name="Kieu A."/>
            <person name="Kisner P."/>
            <person name="Kodira C."/>
            <person name="Kulbokas E."/>
            <person name="Labutti K."/>
            <person name="Lama D."/>
            <person name="Landers T."/>
            <person name="Leger J."/>
            <person name="Levine S."/>
            <person name="Lewis D."/>
            <person name="Lewis T."/>
            <person name="Lindblad-toh K."/>
            <person name="Liu X."/>
            <person name="Lokyitsang T."/>
            <person name="Lokyitsang Y."/>
            <person name="Lucien O."/>
            <person name="Lui A."/>
            <person name="Ma L.J."/>
            <person name="Mabbitt R."/>
            <person name="Macdonald J."/>
            <person name="Maclean C."/>
            <person name="Major J."/>
            <person name="Manning J."/>
            <person name="Marabella R."/>
            <person name="Maru K."/>
            <person name="Matthews C."/>
            <person name="Mauceli E."/>
            <person name="Mccarthy M."/>
            <person name="Mcdonough S."/>
            <person name="Mcghee T."/>
            <person name="Meldrim J."/>
            <person name="Meneus L."/>
            <person name="Mesirov J."/>
            <person name="Mihalev A."/>
            <person name="Mihova T."/>
            <person name="Mikkelsen T."/>
            <person name="Mlenga V."/>
            <person name="Moru K."/>
            <person name="Mozes J."/>
            <person name="Mulrain L."/>
            <person name="Munson G."/>
            <person name="Naylor J."/>
            <person name="Newes C."/>
            <person name="Nguyen C."/>
            <person name="Nguyen N."/>
            <person name="Nguyen T."/>
            <person name="Nicol R."/>
            <person name="Nielsen C."/>
            <person name="Nizzari M."/>
            <person name="Norbu C."/>
            <person name="Norbu N."/>
            <person name="O'donnell P."/>
            <person name="Okoawo O."/>
            <person name="O'leary S."/>
            <person name="Omotosho B."/>
            <person name="O'neill K."/>
            <person name="Osman S."/>
            <person name="Parker S."/>
            <person name="Perrin D."/>
            <person name="Phunkhang P."/>
            <person name="Piqani B."/>
            <person name="Purcell S."/>
            <person name="Rachupka T."/>
            <person name="Ramasamy U."/>
            <person name="Rameau R."/>
            <person name="Ray V."/>
            <person name="Raymond C."/>
            <person name="Retta R."/>
            <person name="Richardson S."/>
            <person name="Rise C."/>
            <person name="Rodriguez J."/>
            <person name="Rogers J."/>
            <person name="Rogov P."/>
            <person name="Rutman M."/>
            <person name="Schupbach R."/>
            <person name="Seaman C."/>
            <person name="Settipalli S."/>
            <person name="Sharpe T."/>
            <person name="Sheridan J."/>
            <person name="Sherpa N."/>
            <person name="Shi J."/>
            <person name="Smirnov S."/>
            <person name="Smith C."/>
            <person name="Sougnez C."/>
            <person name="Spencer B."/>
            <person name="Stalker J."/>
            <person name="Stange-thomann N."/>
            <person name="Stavropoulos S."/>
            <person name="Stetson K."/>
            <person name="Stone C."/>
            <person name="Stone S."/>
            <person name="Stubbs M."/>
            <person name="Talamas J."/>
            <person name="Tchuinga P."/>
            <person name="Tenzing P."/>
            <person name="Tesfaye S."/>
            <person name="Theodore J."/>
            <person name="Thoulutsang Y."/>
            <person name="Topham K."/>
            <person name="Towey S."/>
            <person name="Tsamla T."/>
            <person name="Tsomo N."/>
            <person name="Vallee D."/>
            <person name="Vassiliev H."/>
            <person name="Venkataraman V."/>
            <person name="Vinson J."/>
            <person name="Vo A."/>
            <person name="Wade C."/>
            <person name="Wang S."/>
            <person name="Wangchuk T."/>
            <person name="Wangdi T."/>
            <person name="Whittaker C."/>
            <person name="Wilkinson J."/>
            <person name="Wu Y."/>
            <person name="Wyman D."/>
            <person name="Yadav S."/>
            <person name="Yang S."/>
            <person name="Yang X."/>
            <person name="Yeager S."/>
            <person name="Yee E."/>
            <person name="Young G."/>
            <person name="Zainoun J."/>
            <person name="Zembeck L."/>
            <person name="Zimmer A."/>
            <person name="Zody M."/>
            <person name="Lander E."/>
        </authorList>
    </citation>
    <scope>NUCLEOTIDE SEQUENCE [LARGE SCALE GENOMIC DNA]</scope>
</reference>
<sequence length="48" mass="5738">SESSNIEILSKVESKDVSEKTKELTRLVLQRIEKYLNTRDRSRYQRPL</sequence>
<evidence type="ECO:0000313" key="2">
    <source>
        <dbReference type="Proteomes" id="UP000007875"/>
    </source>
</evidence>
<dbReference type="Proteomes" id="UP000007875">
    <property type="component" value="Unassembled WGS sequence"/>
</dbReference>
<organism evidence="1 2">
    <name type="scientific">Ciona savignyi</name>
    <name type="common">Pacific transparent sea squirt</name>
    <dbReference type="NCBI Taxonomy" id="51511"/>
    <lineage>
        <taxon>Eukaryota</taxon>
        <taxon>Metazoa</taxon>
        <taxon>Chordata</taxon>
        <taxon>Tunicata</taxon>
        <taxon>Ascidiacea</taxon>
        <taxon>Phlebobranchia</taxon>
        <taxon>Cionidae</taxon>
        <taxon>Ciona</taxon>
    </lineage>
</organism>
<keyword evidence="2" id="KW-1185">Reference proteome</keyword>
<reference evidence="1" key="2">
    <citation type="submission" date="2025-08" db="UniProtKB">
        <authorList>
            <consortium name="Ensembl"/>
        </authorList>
    </citation>
    <scope>IDENTIFICATION</scope>
</reference>
<protein>
    <submittedName>
        <fullName evidence="1">Uncharacterized protein</fullName>
    </submittedName>
</protein>
<dbReference type="Ensembl" id="ENSCSAVT00000001281.1">
    <property type="protein sequence ID" value="ENSCSAVP00000001266.1"/>
    <property type="gene ID" value="ENSCSAVG00000000707.1"/>
</dbReference>
<reference evidence="1" key="3">
    <citation type="submission" date="2025-09" db="UniProtKB">
        <authorList>
            <consortium name="Ensembl"/>
        </authorList>
    </citation>
    <scope>IDENTIFICATION</scope>
</reference>
<dbReference type="InParanoid" id="H2Y7G8"/>
<dbReference type="AlphaFoldDB" id="H2Y7G8"/>
<name>H2Y7G8_CIOSA</name>
<dbReference type="HOGENOM" id="CLU_3162289_0_0_1"/>